<dbReference type="CDD" id="cd06664">
    <property type="entry name" value="IscU_like"/>
    <property type="match status" value="1"/>
</dbReference>
<dbReference type="Gene3D" id="3.90.1010.10">
    <property type="match status" value="1"/>
</dbReference>
<dbReference type="Proteomes" id="UP000007065">
    <property type="component" value="Chromosome"/>
</dbReference>
<dbReference type="InterPro" id="IPR002871">
    <property type="entry name" value="NIF_FeS_clus_asmbl_NifU_N"/>
</dbReference>
<dbReference type="KEGG" id="maa:MAG0730"/>
<evidence type="ECO:0000259" key="1">
    <source>
        <dbReference type="Pfam" id="PF01592"/>
    </source>
</evidence>
<evidence type="ECO:0000313" key="3">
    <source>
        <dbReference type="Proteomes" id="UP000007065"/>
    </source>
</evidence>
<reference evidence="3" key="1">
    <citation type="journal article" date="2007" name="PLoS Genet.">
        <title>Being pathogenic, plastic, and sexual while living with a nearly minimal bacterial genome.</title>
        <authorList>
            <person name="Sirand-Pugnet P."/>
            <person name="Lartigue C."/>
            <person name="Marenda M."/>
            <person name="Jacob D."/>
            <person name="Barre A."/>
            <person name="Barbe V."/>
            <person name="Schenowitz C."/>
            <person name="Mangenot S."/>
            <person name="Couloux A."/>
            <person name="Segurens B."/>
            <person name="de Daruvar A."/>
            <person name="Blanchard A."/>
            <person name="Citti C."/>
        </authorList>
    </citation>
    <scope>NUCLEOTIDE SEQUENCE [LARGE SCALE GENOMIC DNA]</scope>
    <source>
        <strain evidence="3">PG2</strain>
    </source>
</reference>
<dbReference type="RefSeq" id="WP_011949254.1">
    <property type="nucleotide sequence ID" value="NC_009497.1"/>
</dbReference>
<dbReference type="GeneID" id="93357843"/>
<protein>
    <submittedName>
        <fullName evidence="2">Nitrogen fixation protein NifU</fullName>
    </submittedName>
</protein>
<name>A5IXL2_MYCAP</name>
<dbReference type="Pfam" id="PF01592">
    <property type="entry name" value="NifU_N"/>
    <property type="match status" value="1"/>
</dbReference>
<dbReference type="EMBL" id="CU179680">
    <property type="protein sequence ID" value="CAL58771.1"/>
    <property type="molecule type" value="Genomic_DNA"/>
</dbReference>
<dbReference type="GO" id="GO:0016226">
    <property type="term" value="P:iron-sulfur cluster assembly"/>
    <property type="evidence" value="ECO:0007669"/>
    <property type="project" value="InterPro"/>
</dbReference>
<dbReference type="GO" id="GO:0005506">
    <property type="term" value="F:iron ion binding"/>
    <property type="evidence" value="ECO:0007669"/>
    <property type="project" value="InterPro"/>
</dbReference>
<dbReference type="STRING" id="347257.MAG0730"/>
<feature type="domain" description="NIF system FeS cluster assembly NifU N-terminal" evidence="1">
    <location>
        <begin position="18"/>
        <end position="111"/>
    </location>
</feature>
<dbReference type="AlphaFoldDB" id="A5IXL2"/>
<proteinExistence type="predicted"/>
<dbReference type="GO" id="GO:0051536">
    <property type="term" value="F:iron-sulfur cluster binding"/>
    <property type="evidence" value="ECO:0007669"/>
    <property type="project" value="InterPro"/>
</dbReference>
<evidence type="ECO:0000313" key="2">
    <source>
        <dbReference type="EMBL" id="CAL58771.1"/>
    </source>
</evidence>
<sequence>MSNYLKPSFKKDVQNKKIESFSNSCGDYLEADYIIENKILKDLHFNGNGCAYFISSANLLCKYLNSTTIDESLYFIDLFEKNITGKPLSDEEKNKLGELLVFDNVNQHANRLDCVQMLSKLLKEKLKNEQ</sequence>
<gene>
    <name evidence="2" type="primary">nifU</name>
    <name evidence="2" type="ordered locus">MAG0730</name>
</gene>
<dbReference type="SUPFAM" id="SSF82649">
    <property type="entry name" value="SufE/NifU"/>
    <property type="match status" value="1"/>
</dbReference>
<organism evidence="2 3">
    <name type="scientific">Mycoplasmopsis agalactiae (strain NCTC 10123 / CIP 59.7 / PG2)</name>
    <name type="common">Mycoplasma agalactiae</name>
    <dbReference type="NCBI Taxonomy" id="347257"/>
    <lineage>
        <taxon>Bacteria</taxon>
        <taxon>Bacillati</taxon>
        <taxon>Mycoplasmatota</taxon>
        <taxon>Mycoplasmoidales</taxon>
        <taxon>Metamycoplasmataceae</taxon>
        <taxon>Mycoplasmopsis</taxon>
    </lineage>
</organism>
<keyword evidence="3" id="KW-1185">Reference proteome</keyword>
<accession>A5IXL2</accession>
<dbReference type="HOGENOM" id="CLU_079283_4_1_14"/>